<evidence type="ECO:0000256" key="1">
    <source>
        <dbReference type="ARBA" id="ARBA00010641"/>
    </source>
</evidence>
<comment type="caution">
    <text evidence="8">The sequence shown here is derived from an EMBL/GenBank/DDBJ whole genome shotgun (WGS) entry which is preliminary data.</text>
</comment>
<feature type="domain" description="RNA polymerase sigma factor 70 region 4 type 2" evidence="7">
    <location>
        <begin position="106"/>
        <end position="155"/>
    </location>
</feature>
<dbReference type="PANTHER" id="PTHR43133:SF8">
    <property type="entry name" value="RNA POLYMERASE SIGMA FACTOR HI_1459-RELATED"/>
    <property type="match status" value="1"/>
</dbReference>
<keyword evidence="3" id="KW-0731">Sigma factor</keyword>
<dbReference type="InterPro" id="IPR039425">
    <property type="entry name" value="RNA_pol_sigma-70-like"/>
</dbReference>
<keyword evidence="9" id="KW-1185">Reference proteome</keyword>
<dbReference type="InterPro" id="IPR013249">
    <property type="entry name" value="RNA_pol_sigma70_r4_t2"/>
</dbReference>
<dbReference type="NCBIfam" id="TIGR02937">
    <property type="entry name" value="sigma70-ECF"/>
    <property type="match status" value="1"/>
</dbReference>
<evidence type="ECO:0000256" key="4">
    <source>
        <dbReference type="ARBA" id="ARBA00023125"/>
    </source>
</evidence>
<reference evidence="8" key="1">
    <citation type="submission" date="2023-07" db="EMBL/GenBank/DDBJ databases">
        <title>Genome content predicts the carbon catabolic preferences of heterotrophic bacteria.</title>
        <authorList>
            <person name="Gralka M."/>
        </authorList>
    </citation>
    <scope>NUCLEOTIDE SEQUENCE</scope>
    <source>
        <strain evidence="8">4G09</strain>
    </source>
</reference>
<proteinExistence type="inferred from homology"/>
<dbReference type="InterPro" id="IPR014284">
    <property type="entry name" value="RNA_pol_sigma-70_dom"/>
</dbReference>
<keyword evidence="4" id="KW-0238">DNA-binding</keyword>
<evidence type="ECO:0000259" key="7">
    <source>
        <dbReference type="Pfam" id="PF08281"/>
    </source>
</evidence>
<dbReference type="InterPro" id="IPR036388">
    <property type="entry name" value="WH-like_DNA-bd_sf"/>
</dbReference>
<gene>
    <name evidence="8" type="ORF">Q8W34_00635</name>
</gene>
<dbReference type="InterPro" id="IPR013325">
    <property type="entry name" value="RNA_pol_sigma_r2"/>
</dbReference>
<dbReference type="EMBL" id="JAUYVT010000001">
    <property type="protein sequence ID" value="MDP2563120.1"/>
    <property type="molecule type" value="Genomic_DNA"/>
</dbReference>
<evidence type="ECO:0000256" key="2">
    <source>
        <dbReference type="ARBA" id="ARBA00023015"/>
    </source>
</evidence>
<dbReference type="InterPro" id="IPR007627">
    <property type="entry name" value="RNA_pol_sigma70_r2"/>
</dbReference>
<feature type="domain" description="RNA polymerase sigma-70 region 2" evidence="6">
    <location>
        <begin position="12"/>
        <end position="78"/>
    </location>
</feature>
<organism evidence="8 9">
    <name type="scientific">Pseudoalteromonas marina</name>
    <dbReference type="NCBI Taxonomy" id="267375"/>
    <lineage>
        <taxon>Bacteria</taxon>
        <taxon>Pseudomonadati</taxon>
        <taxon>Pseudomonadota</taxon>
        <taxon>Gammaproteobacteria</taxon>
        <taxon>Alteromonadales</taxon>
        <taxon>Pseudoalteromonadaceae</taxon>
        <taxon>Pseudoalteromonas</taxon>
    </lineage>
</organism>
<dbReference type="Gene3D" id="1.10.10.10">
    <property type="entry name" value="Winged helix-like DNA-binding domain superfamily/Winged helix DNA-binding domain"/>
    <property type="match status" value="1"/>
</dbReference>
<sequence length="161" mass="18670">MEKRDHIHEVLQQYAPLMARIAATHEADQALREDLLQDISLAVWHAVENFRGDASMKTFIARVAYNRAVDHVLKETRRQDRHNLSDPLLDLVSTDSHQYRDNTYDLMTAMRRLPLKFRQVISLQLEGFNQAEIAHTLGLNEANVAKRASRARVQLQKLMEQ</sequence>
<dbReference type="RefSeq" id="WP_305397483.1">
    <property type="nucleotide sequence ID" value="NZ_JAUYVT010000001.1"/>
</dbReference>
<dbReference type="Proteomes" id="UP001177212">
    <property type="component" value="Unassembled WGS sequence"/>
</dbReference>
<evidence type="ECO:0000259" key="6">
    <source>
        <dbReference type="Pfam" id="PF04542"/>
    </source>
</evidence>
<protein>
    <submittedName>
        <fullName evidence="8">RNA polymerase sigma factor</fullName>
    </submittedName>
</protein>
<evidence type="ECO:0000313" key="9">
    <source>
        <dbReference type="Proteomes" id="UP001177212"/>
    </source>
</evidence>
<evidence type="ECO:0000256" key="3">
    <source>
        <dbReference type="ARBA" id="ARBA00023082"/>
    </source>
</evidence>
<keyword evidence="2" id="KW-0805">Transcription regulation</keyword>
<accession>A0ABT9F8Y0</accession>
<dbReference type="InterPro" id="IPR013324">
    <property type="entry name" value="RNA_pol_sigma_r3/r4-like"/>
</dbReference>
<dbReference type="SUPFAM" id="SSF88946">
    <property type="entry name" value="Sigma2 domain of RNA polymerase sigma factors"/>
    <property type="match status" value="1"/>
</dbReference>
<evidence type="ECO:0000313" key="8">
    <source>
        <dbReference type="EMBL" id="MDP2563120.1"/>
    </source>
</evidence>
<dbReference type="Pfam" id="PF04542">
    <property type="entry name" value="Sigma70_r2"/>
    <property type="match status" value="1"/>
</dbReference>
<keyword evidence="5" id="KW-0804">Transcription</keyword>
<name>A0ABT9F8Y0_9GAMM</name>
<comment type="similarity">
    <text evidence="1">Belongs to the sigma-70 factor family. ECF subfamily.</text>
</comment>
<evidence type="ECO:0000256" key="5">
    <source>
        <dbReference type="ARBA" id="ARBA00023163"/>
    </source>
</evidence>
<dbReference type="PANTHER" id="PTHR43133">
    <property type="entry name" value="RNA POLYMERASE ECF-TYPE SIGMA FACTO"/>
    <property type="match status" value="1"/>
</dbReference>
<dbReference type="Pfam" id="PF08281">
    <property type="entry name" value="Sigma70_r4_2"/>
    <property type="match status" value="1"/>
</dbReference>
<dbReference type="SUPFAM" id="SSF88659">
    <property type="entry name" value="Sigma3 and sigma4 domains of RNA polymerase sigma factors"/>
    <property type="match status" value="1"/>
</dbReference>
<dbReference type="Gene3D" id="1.10.1740.10">
    <property type="match status" value="1"/>
</dbReference>